<evidence type="ECO:0000256" key="1">
    <source>
        <dbReference type="SAM" id="Coils"/>
    </source>
</evidence>
<name>A0A6L2JT17_TANCI</name>
<protein>
    <submittedName>
        <fullName evidence="2">Uncharacterized protein</fullName>
    </submittedName>
</protein>
<gene>
    <name evidence="2" type="ORF">Tci_012144</name>
</gene>
<evidence type="ECO:0000313" key="2">
    <source>
        <dbReference type="EMBL" id="GEU40166.1"/>
    </source>
</evidence>
<dbReference type="EMBL" id="BKCJ010001268">
    <property type="protein sequence ID" value="GEU40166.1"/>
    <property type="molecule type" value="Genomic_DNA"/>
</dbReference>
<accession>A0A6L2JT17</accession>
<keyword evidence="1" id="KW-0175">Coiled coil</keyword>
<organism evidence="2">
    <name type="scientific">Tanacetum cinerariifolium</name>
    <name type="common">Dalmatian daisy</name>
    <name type="synonym">Chrysanthemum cinerariifolium</name>
    <dbReference type="NCBI Taxonomy" id="118510"/>
    <lineage>
        <taxon>Eukaryota</taxon>
        <taxon>Viridiplantae</taxon>
        <taxon>Streptophyta</taxon>
        <taxon>Embryophyta</taxon>
        <taxon>Tracheophyta</taxon>
        <taxon>Spermatophyta</taxon>
        <taxon>Magnoliopsida</taxon>
        <taxon>eudicotyledons</taxon>
        <taxon>Gunneridae</taxon>
        <taxon>Pentapetalae</taxon>
        <taxon>asterids</taxon>
        <taxon>campanulids</taxon>
        <taxon>Asterales</taxon>
        <taxon>Asteraceae</taxon>
        <taxon>Asteroideae</taxon>
        <taxon>Anthemideae</taxon>
        <taxon>Anthemidinae</taxon>
        <taxon>Tanacetum</taxon>
    </lineage>
</organism>
<dbReference type="AlphaFoldDB" id="A0A6L2JT17"/>
<reference evidence="2" key="1">
    <citation type="journal article" date="2019" name="Sci. Rep.">
        <title>Draft genome of Tanacetum cinerariifolium, the natural source of mosquito coil.</title>
        <authorList>
            <person name="Yamashiro T."/>
            <person name="Shiraishi A."/>
            <person name="Satake H."/>
            <person name="Nakayama K."/>
        </authorList>
    </citation>
    <scope>NUCLEOTIDE SEQUENCE</scope>
</reference>
<proteinExistence type="predicted"/>
<sequence length="469" mass="54375">MELCTKLSERVVTLETIKTNQAMEIDSLKRRVKRLEKKRRSRTHGIKRLYKVGLSARVESSIEEQSLGDEDASKHGKNIADIDANAETTLVNETAKDQGRFDDQEMFDTGVLDDEEVFVEKAVAVKEVNAAQDQVSAAITIIAKDLTVEDITLAKALKALKTSNPKIRGIVAKGIVMEEPSEATTTTILIPSNLQDKGKGIMVEPQIPLKKKAQISLDEALRLFIDFELAQRLQAEEQEQLTDAEKAKLFMEFLEKRRKFFAAKRAEEKRNRPPTKAQQRSLMCTYLKNMDGWKPRALKNKSFAEIKELFDRAMTRINYFVDFRTELTEESSKKAVQKEQEMSWSKKVLKRRSLQPLLTKRSTKKEEKVISKSSGKMMVLRYNVWKNQQGLAKVKNWKLFYSCRDRCVSMQNTTYYLFVEKMYTFINCTLTQMWNDVRLQVDYEVEMAYDLLRLVKRRLREGYVPKWSV</sequence>
<comment type="caution">
    <text evidence="2">The sequence shown here is derived from an EMBL/GenBank/DDBJ whole genome shotgun (WGS) entry which is preliminary data.</text>
</comment>
<feature type="coiled-coil region" evidence="1">
    <location>
        <begin position="227"/>
        <end position="271"/>
    </location>
</feature>